<gene>
    <name evidence="5" type="ORF">AGERDE_LOCUS9976</name>
</gene>
<evidence type="ECO:0000256" key="3">
    <source>
        <dbReference type="SAM" id="MobiDB-lite"/>
    </source>
</evidence>
<keyword evidence="1" id="KW-0479">Metal-binding</keyword>
<name>A0A9N9GQU8_9GLOM</name>
<proteinExistence type="predicted"/>
<comment type="caution">
    <text evidence="5">The sequence shown here is derived from an EMBL/GenBank/DDBJ whole genome shotgun (WGS) entry which is preliminary data.</text>
</comment>
<dbReference type="SUPFAM" id="SSF57850">
    <property type="entry name" value="RING/U-box"/>
    <property type="match status" value="1"/>
</dbReference>
<feature type="region of interest" description="Disordered" evidence="3">
    <location>
        <begin position="609"/>
        <end position="628"/>
    </location>
</feature>
<sequence>MANTQFKINSLQELNSRLITTIAELRKENADVKAENTKLKQDKEEIEARFVKLEQSDKENVDLRAEVAKLRHDIEEIKLQIRVNTNEWDMPSFAEQSHLRGTEDISHSSTSSPLPVTSPSPIQNSTKPIANTTASKTRCKSSSAIQDLSYGSTETILSKNDQDGNLCDMKTVPSGNDRDVNLSRGTKTIRSENDQTEISDLEQDVECDKNEIVEQGLIEELHLSTDKQCLIDSAIDSAIDNTNSTENKGPAQHLSYLFKTAIKSRQQELLNWYYYSLEFENRVHVITTDGKIKDKTARTMIYKEMKPFLPNITQDNLRKKTLRARKLLMLFGENGVDQVKSKTVPPGNDQALPETKVSITTTPSNSISEVKSLLEVEICEEIDQDSDPSKVKIQSKTRSFGSSFNLRILRIIGGAGTAKKLPKNSGLKTLAYNILKETGDIVQDTENLEPLQCSICKEKILTLTYESFTILSGCGHIFHRMCIEKKILYTTPSICPFTGCSRSVENIDETQRRVSVSSEISGTSNLADEFTRNVGFSSSQKTSSQDQDVDMDGNEGTGHRVEILSNLPQKRVNEATPTASSSNKKIKKPVNREESAKLKKLIDELLSSDSSQTNEAIEESASSHAMTASTKGNANDFLYFFRKIDQSESKYQVTNREVISSHFDFGGILYNRYKDLKKDNGKEGANALLFDEVRKQIPIEVTDGALRKRTERARKIYRLFTAIIKGDEKLAKQKIALIRSFSAYSISSLSRDDINFVIVKCLKTTK</sequence>
<reference evidence="5" key="1">
    <citation type="submission" date="2021-06" db="EMBL/GenBank/DDBJ databases">
        <authorList>
            <person name="Kallberg Y."/>
            <person name="Tangrot J."/>
            <person name="Rosling A."/>
        </authorList>
    </citation>
    <scope>NUCLEOTIDE SEQUENCE</scope>
    <source>
        <strain evidence="5">MT106</strain>
    </source>
</reference>
<dbReference type="InterPro" id="IPR001841">
    <property type="entry name" value="Znf_RING"/>
</dbReference>
<dbReference type="InterPro" id="IPR013083">
    <property type="entry name" value="Znf_RING/FYVE/PHD"/>
</dbReference>
<dbReference type="Gene3D" id="1.20.5.340">
    <property type="match status" value="1"/>
</dbReference>
<evidence type="ECO:0000256" key="1">
    <source>
        <dbReference type="PROSITE-ProRule" id="PRU00175"/>
    </source>
</evidence>
<dbReference type="CDD" id="cd16448">
    <property type="entry name" value="RING-H2"/>
    <property type="match status" value="1"/>
</dbReference>
<organism evidence="5 6">
    <name type="scientific">Ambispora gerdemannii</name>
    <dbReference type="NCBI Taxonomy" id="144530"/>
    <lineage>
        <taxon>Eukaryota</taxon>
        <taxon>Fungi</taxon>
        <taxon>Fungi incertae sedis</taxon>
        <taxon>Mucoromycota</taxon>
        <taxon>Glomeromycotina</taxon>
        <taxon>Glomeromycetes</taxon>
        <taxon>Archaeosporales</taxon>
        <taxon>Ambisporaceae</taxon>
        <taxon>Ambispora</taxon>
    </lineage>
</organism>
<evidence type="ECO:0000259" key="4">
    <source>
        <dbReference type="PROSITE" id="PS50089"/>
    </source>
</evidence>
<feature type="region of interest" description="Disordered" evidence="3">
    <location>
        <begin position="97"/>
        <end position="144"/>
    </location>
</feature>
<dbReference type="Gene3D" id="3.30.40.10">
    <property type="entry name" value="Zinc/RING finger domain, C3HC4 (zinc finger)"/>
    <property type="match status" value="1"/>
</dbReference>
<evidence type="ECO:0000313" key="5">
    <source>
        <dbReference type="EMBL" id="CAG8619131.1"/>
    </source>
</evidence>
<feature type="compositionally biased region" description="Polar residues" evidence="3">
    <location>
        <begin position="122"/>
        <end position="144"/>
    </location>
</feature>
<dbReference type="Proteomes" id="UP000789831">
    <property type="component" value="Unassembled WGS sequence"/>
</dbReference>
<dbReference type="SMART" id="SM00184">
    <property type="entry name" value="RING"/>
    <property type="match status" value="1"/>
</dbReference>
<feature type="coiled-coil region" evidence="2">
    <location>
        <begin position="8"/>
        <end position="80"/>
    </location>
</feature>
<dbReference type="GO" id="GO:0008270">
    <property type="term" value="F:zinc ion binding"/>
    <property type="evidence" value="ECO:0007669"/>
    <property type="project" value="UniProtKB-KW"/>
</dbReference>
<keyword evidence="6" id="KW-1185">Reference proteome</keyword>
<dbReference type="OrthoDB" id="2447474at2759"/>
<dbReference type="EMBL" id="CAJVPL010002767">
    <property type="protein sequence ID" value="CAG8619131.1"/>
    <property type="molecule type" value="Genomic_DNA"/>
</dbReference>
<protein>
    <submittedName>
        <fullName evidence="5">3942_t:CDS:1</fullName>
    </submittedName>
</protein>
<dbReference type="PROSITE" id="PS50089">
    <property type="entry name" value="ZF_RING_2"/>
    <property type="match status" value="1"/>
</dbReference>
<feature type="region of interest" description="Disordered" evidence="3">
    <location>
        <begin position="156"/>
        <end position="182"/>
    </location>
</feature>
<feature type="compositionally biased region" description="Basic and acidic residues" evidence="3">
    <location>
        <begin position="97"/>
        <end position="106"/>
    </location>
</feature>
<dbReference type="AlphaFoldDB" id="A0A9N9GQU8"/>
<evidence type="ECO:0000313" key="6">
    <source>
        <dbReference type="Proteomes" id="UP000789831"/>
    </source>
</evidence>
<evidence type="ECO:0000256" key="2">
    <source>
        <dbReference type="SAM" id="Coils"/>
    </source>
</evidence>
<accession>A0A9N9GQU8</accession>
<keyword evidence="1" id="KW-0862">Zinc</keyword>
<feature type="compositionally biased region" description="Low complexity" evidence="3">
    <location>
        <begin position="107"/>
        <end position="121"/>
    </location>
</feature>
<feature type="compositionally biased region" description="Low complexity" evidence="3">
    <location>
        <begin position="537"/>
        <end position="546"/>
    </location>
</feature>
<keyword evidence="1" id="KW-0863">Zinc-finger</keyword>
<keyword evidence="2" id="KW-0175">Coiled coil</keyword>
<feature type="domain" description="RING-type" evidence="4">
    <location>
        <begin position="453"/>
        <end position="496"/>
    </location>
</feature>
<feature type="region of interest" description="Disordered" evidence="3">
    <location>
        <begin position="531"/>
        <end position="592"/>
    </location>
</feature>